<keyword evidence="5" id="KW-1185">Reference proteome</keyword>
<reference evidence="4 5" key="1">
    <citation type="submission" date="2018-06" db="EMBL/GenBank/DDBJ databases">
        <title>Streptomyces reniochalinae sp. nov. and Streptomyces diacarnus sp. nov. from marine sponges.</title>
        <authorList>
            <person name="Li L."/>
        </authorList>
    </citation>
    <scope>NUCLEOTIDE SEQUENCE [LARGE SCALE GENOMIC DNA]</scope>
    <source>
        <strain evidence="4 5">LHW50302</strain>
    </source>
</reference>
<evidence type="ECO:0000313" key="4">
    <source>
        <dbReference type="EMBL" id="RCG13814.1"/>
    </source>
</evidence>
<evidence type="ECO:0000313" key="5">
    <source>
        <dbReference type="Proteomes" id="UP000253507"/>
    </source>
</evidence>
<sequence>MRLLRHVLLSLPTAAVVALATVGPASAQPVPAQDAGSTTASRALTDDGARIDTHRAAEDVEEYWTPERMRDAIPLTPDDSGAGRSSGTAEQPSGPPGSTPAAPPSGEVRTKITETSVAGKVFFTKPSDGKDYVCSASALNSDSKQMAITAGHCVHEGNGGDWMENWAYVPQYRNGDKPYGTFVAKQLRAFNGWIDDGDLNWDVAMVTTWPQGSDKLVDRTGGNGLSWNYSREQDITINGYPGNKDNGEVQWYCEGRTSDSDGKLALGCDFGGGSSGGPWMRVFDQSSGLGQTNGVMSTIDSAGVNRSSYFGDSVKQMFDDQGSAT</sequence>
<dbReference type="Proteomes" id="UP000253507">
    <property type="component" value="Unassembled WGS sequence"/>
</dbReference>
<evidence type="ECO:0000256" key="2">
    <source>
        <dbReference type="SAM" id="MobiDB-lite"/>
    </source>
</evidence>
<dbReference type="InterPro" id="IPR009003">
    <property type="entry name" value="Peptidase_S1_PA"/>
</dbReference>
<organism evidence="4 5">
    <name type="scientific">Streptomyces reniochalinae</name>
    <dbReference type="NCBI Taxonomy" id="2250578"/>
    <lineage>
        <taxon>Bacteria</taxon>
        <taxon>Bacillati</taxon>
        <taxon>Actinomycetota</taxon>
        <taxon>Actinomycetes</taxon>
        <taxon>Kitasatosporales</taxon>
        <taxon>Streptomycetaceae</taxon>
        <taxon>Streptomyces</taxon>
    </lineage>
</organism>
<dbReference type="InterPro" id="IPR050966">
    <property type="entry name" value="Glutamyl_endopeptidase"/>
</dbReference>
<dbReference type="InterPro" id="IPR043504">
    <property type="entry name" value="Peptidase_S1_PA_chymotrypsin"/>
</dbReference>
<evidence type="ECO:0000256" key="3">
    <source>
        <dbReference type="SAM" id="SignalP"/>
    </source>
</evidence>
<comment type="caution">
    <text evidence="4">The sequence shown here is derived from an EMBL/GenBank/DDBJ whole genome shotgun (WGS) entry which is preliminary data.</text>
</comment>
<proteinExistence type="predicted"/>
<dbReference type="RefSeq" id="WP_114018905.1">
    <property type="nucleotide sequence ID" value="NZ_QOIM01000046.1"/>
</dbReference>
<evidence type="ECO:0008006" key="6">
    <source>
        <dbReference type="Google" id="ProtNLM"/>
    </source>
</evidence>
<feature type="chain" id="PRO_5016860188" description="Peptidase" evidence="3">
    <location>
        <begin position="28"/>
        <end position="325"/>
    </location>
</feature>
<protein>
    <recommendedName>
        <fullName evidence="6">Peptidase</fullName>
    </recommendedName>
</protein>
<dbReference type="EMBL" id="QOIM01000046">
    <property type="protein sequence ID" value="RCG13814.1"/>
    <property type="molecule type" value="Genomic_DNA"/>
</dbReference>
<feature type="region of interest" description="Disordered" evidence="2">
    <location>
        <begin position="26"/>
        <end position="108"/>
    </location>
</feature>
<dbReference type="Gene3D" id="2.40.10.10">
    <property type="entry name" value="Trypsin-like serine proteases"/>
    <property type="match status" value="2"/>
</dbReference>
<dbReference type="AlphaFoldDB" id="A0A367E703"/>
<dbReference type="OrthoDB" id="5121599at2"/>
<feature type="signal peptide" evidence="3">
    <location>
        <begin position="1"/>
        <end position="27"/>
    </location>
</feature>
<dbReference type="PANTHER" id="PTHR15462">
    <property type="entry name" value="SERINE PROTEASE"/>
    <property type="match status" value="1"/>
</dbReference>
<gene>
    <name evidence="4" type="ORF">DQ392_30255</name>
</gene>
<feature type="compositionally biased region" description="Pro residues" evidence="2">
    <location>
        <begin position="93"/>
        <end position="103"/>
    </location>
</feature>
<evidence type="ECO:0000256" key="1">
    <source>
        <dbReference type="ARBA" id="ARBA00022729"/>
    </source>
</evidence>
<accession>A0A367E703</accession>
<feature type="compositionally biased region" description="Basic and acidic residues" evidence="2">
    <location>
        <begin position="44"/>
        <end position="58"/>
    </location>
</feature>
<keyword evidence="1 3" id="KW-0732">Signal</keyword>
<name>A0A367E703_9ACTN</name>
<dbReference type="SUPFAM" id="SSF50494">
    <property type="entry name" value="Trypsin-like serine proteases"/>
    <property type="match status" value="1"/>
</dbReference>